<feature type="region of interest" description="Disordered" evidence="1">
    <location>
        <begin position="1"/>
        <end position="61"/>
    </location>
</feature>
<evidence type="ECO:0000256" key="1">
    <source>
        <dbReference type="SAM" id="MobiDB-lite"/>
    </source>
</evidence>
<evidence type="ECO:0000313" key="2">
    <source>
        <dbReference type="EMBL" id="KAH6594392.1"/>
    </source>
</evidence>
<feature type="compositionally biased region" description="Low complexity" evidence="1">
    <location>
        <begin position="37"/>
        <end position="57"/>
    </location>
</feature>
<keyword evidence="3" id="KW-1185">Reference proteome</keyword>
<feature type="region of interest" description="Disordered" evidence="1">
    <location>
        <begin position="167"/>
        <end position="206"/>
    </location>
</feature>
<sequence length="579" mass="60905">MDSSGTSSNDSSSGDNDDDTHGFRGECIQSIQQQTHSASPSASSAGSLLPPSGYLSSRTSRPPLFESLSQQLPIPSSGSIELVPRPDSPLLSVHVPPGGGGLHDSPFACYRRRSIHHPYSHDRSPFMPSSISTFSNNRLHATRPTSVPTIGGATTHRTSLSLCMNLDDSEATPSDASSGTQSYPRGAGLGESVSGGSDIDSPMSIGSAEDTHTVRRLQPRRQTSCALFHQTPPNPTGGIAVRRMSLDFDSDHRHLISPSTPVRKGIHRVLDDLKKEARPFESEIEHERATNIEVGKIFSDPLSPIHSVGTTSLNIPGSPVLLEVESPAFAPRTPIPAAQLKDPLVYYSHTSKLNPESNFLSRREASASPSSPMLISTRNKRKLSTTDFVVDRIDVTRSGKRSYRRLPSSPRTLPSPRPLSSPSSSSMGPLGPSQALMSRPRSGSGSSVSSMSSMVSDRPQGTSAAAFMMMNLDRSGSAISTTSSGYGGVGGSGSHHGGSGSSQHPPHSGAGSGGDSGSVVSSPDAYHRHMGNALPNSLHPGVIPVNSHGSTYPGSQLLNLSGPGTDFSRMSLADENGDK</sequence>
<feature type="compositionally biased region" description="Low complexity" evidence="1">
    <location>
        <begin position="1"/>
        <end position="14"/>
    </location>
</feature>
<feature type="compositionally biased region" description="Low complexity" evidence="1">
    <location>
        <begin position="442"/>
        <end position="456"/>
    </location>
</feature>
<feature type="compositionally biased region" description="Gly residues" evidence="1">
    <location>
        <begin position="485"/>
        <end position="500"/>
    </location>
</feature>
<reference evidence="2 3" key="1">
    <citation type="submission" date="2021-02" db="EMBL/GenBank/DDBJ databases">
        <title>Variation within the Batrachochytrium salamandrivorans European outbreak.</title>
        <authorList>
            <person name="Kelly M."/>
            <person name="Pasmans F."/>
            <person name="Shea T.P."/>
            <person name="Munoz J.F."/>
            <person name="Carranza S."/>
            <person name="Cuomo C.A."/>
            <person name="Martel A."/>
        </authorList>
    </citation>
    <scope>NUCLEOTIDE SEQUENCE [LARGE SCALE GENOMIC DNA]</scope>
    <source>
        <strain evidence="2 3">AMFP18/2</strain>
    </source>
</reference>
<feature type="compositionally biased region" description="Polar residues" evidence="1">
    <location>
        <begin position="171"/>
        <end position="183"/>
    </location>
</feature>
<feature type="region of interest" description="Disordered" evidence="1">
    <location>
        <begin position="479"/>
        <end position="533"/>
    </location>
</feature>
<protein>
    <submittedName>
        <fullName evidence="2">Uncharacterized protein</fullName>
    </submittedName>
</protein>
<dbReference type="Proteomes" id="UP001648503">
    <property type="component" value="Unassembled WGS sequence"/>
</dbReference>
<organism evidence="2 3">
    <name type="scientific">Batrachochytrium salamandrivorans</name>
    <dbReference type="NCBI Taxonomy" id="1357716"/>
    <lineage>
        <taxon>Eukaryota</taxon>
        <taxon>Fungi</taxon>
        <taxon>Fungi incertae sedis</taxon>
        <taxon>Chytridiomycota</taxon>
        <taxon>Chytridiomycota incertae sedis</taxon>
        <taxon>Chytridiomycetes</taxon>
        <taxon>Rhizophydiales</taxon>
        <taxon>Rhizophydiales incertae sedis</taxon>
        <taxon>Batrachochytrium</taxon>
    </lineage>
</organism>
<proteinExistence type="predicted"/>
<evidence type="ECO:0000313" key="3">
    <source>
        <dbReference type="Proteomes" id="UP001648503"/>
    </source>
</evidence>
<feature type="compositionally biased region" description="Low complexity" evidence="1">
    <location>
        <begin position="420"/>
        <end position="433"/>
    </location>
</feature>
<accession>A0ABQ8F982</accession>
<gene>
    <name evidence="2" type="ORF">BASA50_006639</name>
</gene>
<feature type="region of interest" description="Disordered" evidence="1">
    <location>
        <begin position="399"/>
        <end position="460"/>
    </location>
</feature>
<feature type="region of interest" description="Disordered" evidence="1">
    <location>
        <begin position="558"/>
        <end position="579"/>
    </location>
</feature>
<dbReference type="EMBL" id="JAFCIX010000335">
    <property type="protein sequence ID" value="KAH6594392.1"/>
    <property type="molecule type" value="Genomic_DNA"/>
</dbReference>
<comment type="caution">
    <text evidence="2">The sequence shown here is derived from an EMBL/GenBank/DDBJ whole genome shotgun (WGS) entry which is preliminary data.</text>
</comment>
<name>A0ABQ8F982_9FUNG</name>
<feature type="region of interest" description="Disordered" evidence="1">
    <location>
        <begin position="357"/>
        <end position="379"/>
    </location>
</feature>